<dbReference type="SUPFAM" id="SSF56112">
    <property type="entry name" value="Protein kinase-like (PK-like)"/>
    <property type="match status" value="1"/>
</dbReference>
<dbReference type="PANTHER" id="PTHR21310">
    <property type="entry name" value="AMINOGLYCOSIDE PHOSPHOTRANSFERASE-RELATED-RELATED"/>
    <property type="match status" value="1"/>
</dbReference>
<keyword evidence="2" id="KW-0808">Transferase</keyword>
<dbReference type="Pfam" id="PF01636">
    <property type="entry name" value="APH"/>
    <property type="match status" value="1"/>
</dbReference>
<dbReference type="InterPro" id="IPR011009">
    <property type="entry name" value="Kinase-like_dom_sf"/>
</dbReference>
<keyword evidence="2" id="KW-0418">Kinase</keyword>
<evidence type="ECO:0000259" key="1">
    <source>
        <dbReference type="Pfam" id="PF01636"/>
    </source>
</evidence>
<reference evidence="2 3" key="1">
    <citation type="submission" date="2017-09" db="EMBL/GenBank/DDBJ databases">
        <authorList>
            <person name="Ehlers B."/>
            <person name="Leendertz F.H."/>
        </authorList>
    </citation>
    <scope>NUCLEOTIDE SEQUENCE [LARGE SCALE GENOMIC DNA]</scope>
    <source>
        <strain evidence="2 3">DSM 46844</strain>
    </source>
</reference>
<dbReference type="InterPro" id="IPR051678">
    <property type="entry name" value="AGP_Transferase"/>
</dbReference>
<accession>A0A285E694</accession>
<gene>
    <name evidence="2" type="ORF">SAMN06893097_101284</name>
</gene>
<dbReference type="Proteomes" id="UP000219514">
    <property type="component" value="Unassembled WGS sequence"/>
</dbReference>
<dbReference type="Gene3D" id="3.30.200.20">
    <property type="entry name" value="Phosphorylase Kinase, domain 1"/>
    <property type="match status" value="1"/>
</dbReference>
<name>A0A285E694_9ACTN</name>
<evidence type="ECO:0000313" key="2">
    <source>
        <dbReference type="EMBL" id="SNX94490.1"/>
    </source>
</evidence>
<proteinExistence type="predicted"/>
<feature type="domain" description="Aminoglycoside phosphotransferase" evidence="1">
    <location>
        <begin position="29"/>
        <end position="257"/>
    </location>
</feature>
<dbReference type="EMBL" id="OBDO01000001">
    <property type="protein sequence ID" value="SNX94490.1"/>
    <property type="molecule type" value="Genomic_DNA"/>
</dbReference>
<evidence type="ECO:0000313" key="3">
    <source>
        <dbReference type="Proteomes" id="UP000219514"/>
    </source>
</evidence>
<sequence>MPTPADHPAIATLRHLLARHLPERADGAVTPLGAGLDNTTFDVDGDLVARFSRDPDPVERARQVRREARLLTGIAARSPLPTPVPVVIAAGDGCLVYRKLPGRPVLDLVAERRTVLAADVGAALGRLLAALAAIPPEEAAGLVDPDDTAPAAWLGEALVLAARLGDAVPARHRPAVRAFLDAEPPEPAPRLVFSHNDLGIEHVLVDPGTSRITGILDWTDAALTDPARDLGLILRDLGPPALDAALAAYGPEPDDAAGLRRRIVFLARCALLEDLVHGLATGQDAYVKKSLIGMCWLFPG</sequence>
<protein>
    <submittedName>
        <fullName evidence="2">Predicted kinase, aminoglycoside phosphotransferase (APT) family</fullName>
    </submittedName>
</protein>
<dbReference type="InterPro" id="IPR002575">
    <property type="entry name" value="Aminoglycoside_PTrfase"/>
</dbReference>
<dbReference type="GO" id="GO:0016301">
    <property type="term" value="F:kinase activity"/>
    <property type="evidence" value="ECO:0007669"/>
    <property type="project" value="UniProtKB-KW"/>
</dbReference>
<dbReference type="Gene3D" id="3.90.1200.10">
    <property type="match status" value="1"/>
</dbReference>
<organism evidence="2 3">
    <name type="scientific">Geodermatophilus sabuli</name>
    <dbReference type="NCBI Taxonomy" id="1564158"/>
    <lineage>
        <taxon>Bacteria</taxon>
        <taxon>Bacillati</taxon>
        <taxon>Actinomycetota</taxon>
        <taxon>Actinomycetes</taxon>
        <taxon>Geodermatophilales</taxon>
        <taxon>Geodermatophilaceae</taxon>
        <taxon>Geodermatophilus</taxon>
    </lineage>
</organism>
<dbReference type="AlphaFoldDB" id="A0A285E694"/>
<dbReference type="RefSeq" id="WP_216359568.1">
    <property type="nucleotide sequence ID" value="NZ_JACHXB010000001.1"/>
</dbReference>
<keyword evidence="3" id="KW-1185">Reference proteome</keyword>